<dbReference type="InterPro" id="IPR007627">
    <property type="entry name" value="RNA_pol_sigma70_r2"/>
</dbReference>
<keyword evidence="2" id="KW-0805">Transcription regulation</keyword>
<evidence type="ECO:0000259" key="7">
    <source>
        <dbReference type="Pfam" id="PF08281"/>
    </source>
</evidence>
<dbReference type="RefSeq" id="WP_126410355.1">
    <property type="nucleotide sequence ID" value="NZ_RXNT01000018.1"/>
</dbReference>
<gene>
    <name evidence="8" type="ORF">EKG37_19010</name>
</gene>
<feature type="domain" description="RNA polymerase sigma factor 70 region 4 type 2" evidence="7">
    <location>
        <begin position="106"/>
        <end position="152"/>
    </location>
</feature>
<evidence type="ECO:0000256" key="4">
    <source>
        <dbReference type="ARBA" id="ARBA00023125"/>
    </source>
</evidence>
<dbReference type="SUPFAM" id="SSF88946">
    <property type="entry name" value="Sigma2 domain of RNA polymerase sigma factors"/>
    <property type="match status" value="1"/>
</dbReference>
<dbReference type="EMBL" id="RXNT01000018">
    <property type="protein sequence ID" value="RTR27609.1"/>
    <property type="molecule type" value="Genomic_DNA"/>
</dbReference>
<dbReference type="Gene3D" id="1.10.10.10">
    <property type="entry name" value="Winged helix-like DNA-binding domain superfamily/Winged helix DNA-binding domain"/>
    <property type="match status" value="1"/>
</dbReference>
<reference evidence="8 9" key="1">
    <citation type="submission" date="2018-12" db="EMBL/GenBank/DDBJ databases">
        <title>Bacillus yapensis draft genome sequence.</title>
        <authorList>
            <person name="Yu L."/>
            <person name="Xu X."/>
            <person name="Tang X."/>
        </authorList>
    </citation>
    <scope>NUCLEOTIDE SEQUENCE [LARGE SCALE GENOMIC DNA]</scope>
    <source>
        <strain evidence="8 9">XXST-01</strain>
    </source>
</reference>
<dbReference type="NCBIfam" id="TIGR02937">
    <property type="entry name" value="sigma70-ECF"/>
    <property type="match status" value="1"/>
</dbReference>
<dbReference type="AlphaFoldDB" id="A0A431VXH8"/>
<dbReference type="InterPro" id="IPR036388">
    <property type="entry name" value="WH-like_DNA-bd_sf"/>
</dbReference>
<evidence type="ECO:0000313" key="8">
    <source>
        <dbReference type="EMBL" id="RTR27609.1"/>
    </source>
</evidence>
<keyword evidence="3" id="KW-0731">Sigma factor</keyword>
<dbReference type="Pfam" id="PF08281">
    <property type="entry name" value="Sigma70_r4_2"/>
    <property type="match status" value="1"/>
</dbReference>
<dbReference type="InterPro" id="IPR013249">
    <property type="entry name" value="RNA_pol_sigma70_r4_t2"/>
</dbReference>
<keyword evidence="5" id="KW-0804">Transcription</keyword>
<dbReference type="InterPro" id="IPR014284">
    <property type="entry name" value="RNA_pol_sigma-70_dom"/>
</dbReference>
<evidence type="ECO:0000256" key="5">
    <source>
        <dbReference type="ARBA" id="ARBA00023163"/>
    </source>
</evidence>
<keyword evidence="4" id="KW-0238">DNA-binding</keyword>
<dbReference type="InterPro" id="IPR013324">
    <property type="entry name" value="RNA_pol_sigma_r3/r4-like"/>
</dbReference>
<sequence length="212" mass="24906">MSSNRKPKEESLEKLEEFYHGLQQYCRFLARNQWDGDDLAQESFLRAVQRYPESDISPALLKKIAYHYWIDTLRKKKDECTGIPFELLSAEKQMSPDELMNSVQKLMELTPKQAVTFLLKEAFSFRSKEIAELLDTTEMAVKATLHRARRRLDKEDSFSMEDTWTEESDHQLLFQLMYQSLQEEDPKVLIDRFTEIFAKTPGTPLNMYSMAA</sequence>
<proteinExistence type="inferred from homology"/>
<protein>
    <submittedName>
        <fullName evidence="8">Sigma-70 family RNA polymerase sigma factor</fullName>
    </submittedName>
</protein>
<evidence type="ECO:0000256" key="1">
    <source>
        <dbReference type="ARBA" id="ARBA00010641"/>
    </source>
</evidence>
<organism evidence="8 9">
    <name type="scientific">Bacillus yapensis</name>
    <dbReference type="NCBI Taxonomy" id="2492960"/>
    <lineage>
        <taxon>Bacteria</taxon>
        <taxon>Bacillati</taxon>
        <taxon>Bacillota</taxon>
        <taxon>Bacilli</taxon>
        <taxon>Bacillales</taxon>
        <taxon>Bacillaceae</taxon>
        <taxon>Bacillus</taxon>
    </lineage>
</organism>
<evidence type="ECO:0000256" key="2">
    <source>
        <dbReference type="ARBA" id="ARBA00023015"/>
    </source>
</evidence>
<keyword evidence="9" id="KW-1185">Reference proteome</keyword>
<evidence type="ECO:0000259" key="6">
    <source>
        <dbReference type="Pfam" id="PF04542"/>
    </source>
</evidence>
<accession>A0A431VXH8</accession>
<dbReference type="OrthoDB" id="2381154at2"/>
<dbReference type="InterPro" id="IPR013325">
    <property type="entry name" value="RNA_pol_sigma_r2"/>
</dbReference>
<dbReference type="GO" id="GO:0016987">
    <property type="term" value="F:sigma factor activity"/>
    <property type="evidence" value="ECO:0007669"/>
    <property type="project" value="UniProtKB-KW"/>
</dbReference>
<feature type="domain" description="RNA polymerase sigma-70 region 2" evidence="6">
    <location>
        <begin position="18"/>
        <end position="77"/>
    </location>
</feature>
<dbReference type="Pfam" id="PF04542">
    <property type="entry name" value="Sigma70_r2"/>
    <property type="match status" value="1"/>
</dbReference>
<dbReference type="InterPro" id="IPR039425">
    <property type="entry name" value="RNA_pol_sigma-70-like"/>
</dbReference>
<dbReference type="GO" id="GO:0003677">
    <property type="term" value="F:DNA binding"/>
    <property type="evidence" value="ECO:0007669"/>
    <property type="project" value="UniProtKB-KW"/>
</dbReference>
<name>A0A431VXH8_9BACI</name>
<comment type="caution">
    <text evidence="8">The sequence shown here is derived from an EMBL/GenBank/DDBJ whole genome shotgun (WGS) entry which is preliminary data.</text>
</comment>
<dbReference type="Gene3D" id="1.10.1740.10">
    <property type="match status" value="1"/>
</dbReference>
<dbReference type="SUPFAM" id="SSF88659">
    <property type="entry name" value="Sigma3 and sigma4 domains of RNA polymerase sigma factors"/>
    <property type="match status" value="1"/>
</dbReference>
<comment type="similarity">
    <text evidence="1">Belongs to the sigma-70 factor family. ECF subfamily.</text>
</comment>
<dbReference type="PANTHER" id="PTHR43133:SF8">
    <property type="entry name" value="RNA POLYMERASE SIGMA FACTOR HI_1459-RELATED"/>
    <property type="match status" value="1"/>
</dbReference>
<evidence type="ECO:0000256" key="3">
    <source>
        <dbReference type="ARBA" id="ARBA00023082"/>
    </source>
</evidence>
<dbReference type="GO" id="GO:0006352">
    <property type="term" value="P:DNA-templated transcription initiation"/>
    <property type="evidence" value="ECO:0007669"/>
    <property type="project" value="InterPro"/>
</dbReference>
<evidence type="ECO:0000313" key="9">
    <source>
        <dbReference type="Proteomes" id="UP000271374"/>
    </source>
</evidence>
<dbReference type="PANTHER" id="PTHR43133">
    <property type="entry name" value="RNA POLYMERASE ECF-TYPE SIGMA FACTO"/>
    <property type="match status" value="1"/>
</dbReference>
<dbReference type="Proteomes" id="UP000271374">
    <property type="component" value="Unassembled WGS sequence"/>
</dbReference>